<dbReference type="Proteomes" id="UP001303889">
    <property type="component" value="Unassembled WGS sequence"/>
</dbReference>
<reference evidence="2" key="2">
    <citation type="submission" date="2023-05" db="EMBL/GenBank/DDBJ databases">
        <authorList>
            <consortium name="Lawrence Berkeley National Laboratory"/>
            <person name="Steindorff A."/>
            <person name="Hensen N."/>
            <person name="Bonometti L."/>
            <person name="Westerberg I."/>
            <person name="Brannstrom I.O."/>
            <person name="Guillou S."/>
            <person name="Cros-Aarteil S."/>
            <person name="Calhoun S."/>
            <person name="Haridas S."/>
            <person name="Kuo A."/>
            <person name="Mondo S."/>
            <person name="Pangilinan J."/>
            <person name="Riley R."/>
            <person name="Labutti K."/>
            <person name="Andreopoulos B."/>
            <person name="Lipzen A."/>
            <person name="Chen C."/>
            <person name="Yanf M."/>
            <person name="Daum C."/>
            <person name="Ng V."/>
            <person name="Clum A."/>
            <person name="Ohm R."/>
            <person name="Martin F."/>
            <person name="Silar P."/>
            <person name="Natvig D."/>
            <person name="Lalanne C."/>
            <person name="Gautier V."/>
            <person name="Ament-Velasquez S.L."/>
            <person name="Kruys A."/>
            <person name="Hutchinson M.I."/>
            <person name="Powell A.J."/>
            <person name="Barry K."/>
            <person name="Miller A.N."/>
            <person name="Grigoriev I.V."/>
            <person name="Debuchy R."/>
            <person name="Gladieux P."/>
            <person name="Thoren M.H."/>
            <person name="Johannesson H."/>
        </authorList>
    </citation>
    <scope>NUCLEOTIDE SEQUENCE</scope>
    <source>
        <strain evidence="2">CBS 103.79</strain>
    </source>
</reference>
<evidence type="ECO:0000256" key="1">
    <source>
        <dbReference type="SAM" id="MobiDB-lite"/>
    </source>
</evidence>
<feature type="region of interest" description="Disordered" evidence="1">
    <location>
        <begin position="452"/>
        <end position="480"/>
    </location>
</feature>
<keyword evidence="3" id="KW-1185">Reference proteome</keyword>
<feature type="compositionally biased region" description="Low complexity" evidence="1">
    <location>
        <begin position="461"/>
        <end position="480"/>
    </location>
</feature>
<evidence type="ECO:0000313" key="2">
    <source>
        <dbReference type="EMBL" id="KAK3903264.1"/>
    </source>
</evidence>
<evidence type="ECO:0000313" key="3">
    <source>
        <dbReference type="Proteomes" id="UP001303889"/>
    </source>
</evidence>
<sequence length="713" mass="77772">MNPIVGAIQAGLVGGNAIPKPRFILEIAGFKIHDVANEPAVARDLDNDGFGIISYTWGRFQDKLTYETSLNAPKFDLINVPGPNQIWWYIPKLLPGNFTIDDVRGIVQSMGMRYVWWDWACIPQSWDSNNKPDPWRPNIVIGSLSDRGKAIANEEVAKQFYIYTLAKKGVIWLRDIEWNNPVQPSLKQLLLTGQRGRTTQSLGAAIAEARSSVELFQLIKTEDNWLSSMWTFQEGILLNSDDVIDPRDDRLLALRKPSQFARLVDKTGRTLTADTCFRGEATLLDITGRATLLACDMADLVIQAINTGQLQAANELQTLLSRLYETGLVGVAADSPLDILEAAKARGVTTMSEVDYCVNSLLGALRVVLPDGTPDGRDDDDERQARRLALLAALVERNGWKMILLTKPTRGSWDPNRPADPTTGRGDWLSILQRTWQFTSLGVFITSRVGRRQPRPNTLTPSVPSVTADDDSSTSTPSGVGHIIPPHLSLTTPVPYTDNVLLLGALQVRDHISLPPLRHSVTIQAHLGLQPTRTDALVIGPEDPDAAMFGNPPPYGFFFYGANSATVNSPATGRPIQRGPVWSSCRFYASEAEPAPVNPGIFPIKTAHALVKRVDYVTAFREEAFGAGVNVVLLPVEDISVYKGSLGGKGGVERVVVLRCVVLTDFRMGAVKGGKGMVGGGVFLGVGDFTFKASPGAVTVESVLGGGWMIYMY</sequence>
<comment type="caution">
    <text evidence="2">The sequence shown here is derived from an EMBL/GenBank/DDBJ whole genome shotgun (WGS) entry which is preliminary data.</text>
</comment>
<evidence type="ECO:0008006" key="4">
    <source>
        <dbReference type="Google" id="ProtNLM"/>
    </source>
</evidence>
<protein>
    <recommendedName>
        <fullName evidence="4">Heterokaryon incompatibility domain-containing protein</fullName>
    </recommendedName>
</protein>
<dbReference type="EMBL" id="MU855459">
    <property type="protein sequence ID" value="KAK3903264.1"/>
    <property type="molecule type" value="Genomic_DNA"/>
</dbReference>
<dbReference type="AlphaFoldDB" id="A0AAN6MMB2"/>
<gene>
    <name evidence="2" type="ORF">C8A05DRAFT_43475</name>
</gene>
<accession>A0AAN6MMB2</accession>
<reference evidence="2" key="1">
    <citation type="journal article" date="2023" name="Mol. Phylogenet. Evol.">
        <title>Genome-scale phylogeny and comparative genomics of the fungal order Sordariales.</title>
        <authorList>
            <person name="Hensen N."/>
            <person name="Bonometti L."/>
            <person name="Westerberg I."/>
            <person name="Brannstrom I.O."/>
            <person name="Guillou S."/>
            <person name="Cros-Aarteil S."/>
            <person name="Calhoun S."/>
            <person name="Haridas S."/>
            <person name="Kuo A."/>
            <person name="Mondo S."/>
            <person name="Pangilinan J."/>
            <person name="Riley R."/>
            <person name="LaButti K."/>
            <person name="Andreopoulos B."/>
            <person name="Lipzen A."/>
            <person name="Chen C."/>
            <person name="Yan M."/>
            <person name="Daum C."/>
            <person name="Ng V."/>
            <person name="Clum A."/>
            <person name="Steindorff A."/>
            <person name="Ohm R.A."/>
            <person name="Martin F."/>
            <person name="Silar P."/>
            <person name="Natvig D.O."/>
            <person name="Lalanne C."/>
            <person name="Gautier V."/>
            <person name="Ament-Velasquez S.L."/>
            <person name="Kruys A."/>
            <person name="Hutchinson M.I."/>
            <person name="Powell A.J."/>
            <person name="Barry K."/>
            <person name="Miller A.N."/>
            <person name="Grigoriev I.V."/>
            <person name="Debuchy R."/>
            <person name="Gladieux P."/>
            <person name="Hiltunen Thoren M."/>
            <person name="Johannesson H."/>
        </authorList>
    </citation>
    <scope>NUCLEOTIDE SEQUENCE</scope>
    <source>
        <strain evidence="2">CBS 103.79</strain>
    </source>
</reference>
<name>A0AAN6MMB2_9PEZI</name>
<proteinExistence type="predicted"/>
<organism evidence="2 3">
    <name type="scientific">Staphylotrichum tortipilum</name>
    <dbReference type="NCBI Taxonomy" id="2831512"/>
    <lineage>
        <taxon>Eukaryota</taxon>
        <taxon>Fungi</taxon>
        <taxon>Dikarya</taxon>
        <taxon>Ascomycota</taxon>
        <taxon>Pezizomycotina</taxon>
        <taxon>Sordariomycetes</taxon>
        <taxon>Sordariomycetidae</taxon>
        <taxon>Sordariales</taxon>
        <taxon>Chaetomiaceae</taxon>
        <taxon>Staphylotrichum</taxon>
    </lineage>
</organism>